<dbReference type="GO" id="GO:0016791">
    <property type="term" value="F:phosphatase activity"/>
    <property type="evidence" value="ECO:0007669"/>
    <property type="project" value="TreeGrafter"/>
</dbReference>
<dbReference type="NCBIfam" id="TIGR00099">
    <property type="entry name" value="Cof-subfamily"/>
    <property type="match status" value="1"/>
</dbReference>
<dbReference type="Gene3D" id="3.30.1240.10">
    <property type="match status" value="1"/>
</dbReference>
<dbReference type="InterPro" id="IPR006379">
    <property type="entry name" value="HAD-SF_hydro_IIB"/>
</dbReference>
<dbReference type="Proteomes" id="UP000438106">
    <property type="component" value="Unassembled WGS sequence"/>
</dbReference>
<proteinExistence type="predicted"/>
<dbReference type="Gene3D" id="3.40.50.1000">
    <property type="entry name" value="HAD superfamily/HAD-like"/>
    <property type="match status" value="1"/>
</dbReference>
<dbReference type="InterPro" id="IPR036412">
    <property type="entry name" value="HAD-like_sf"/>
</dbReference>
<evidence type="ECO:0000313" key="1">
    <source>
        <dbReference type="EMBL" id="MVS98374.1"/>
    </source>
</evidence>
<dbReference type="Pfam" id="PF08282">
    <property type="entry name" value="Hydrolase_3"/>
    <property type="match status" value="1"/>
</dbReference>
<dbReference type="PANTHER" id="PTHR10000">
    <property type="entry name" value="PHOSPHOSERINE PHOSPHATASE"/>
    <property type="match status" value="1"/>
</dbReference>
<dbReference type="GO" id="GO:0000287">
    <property type="term" value="F:magnesium ion binding"/>
    <property type="evidence" value="ECO:0007669"/>
    <property type="project" value="TreeGrafter"/>
</dbReference>
<dbReference type="NCBIfam" id="TIGR01484">
    <property type="entry name" value="HAD-SF-IIB"/>
    <property type="match status" value="1"/>
</dbReference>
<dbReference type="GO" id="GO:0005829">
    <property type="term" value="C:cytosol"/>
    <property type="evidence" value="ECO:0007669"/>
    <property type="project" value="TreeGrafter"/>
</dbReference>
<comment type="caution">
    <text evidence="1">The sequence shown here is derived from an EMBL/GenBank/DDBJ whole genome shotgun (WGS) entry which is preliminary data.</text>
</comment>
<organism evidence="1 2">
    <name type="scientific">Devosia marina</name>
    <dbReference type="NCBI Taxonomy" id="2683198"/>
    <lineage>
        <taxon>Bacteria</taxon>
        <taxon>Pseudomonadati</taxon>
        <taxon>Pseudomonadota</taxon>
        <taxon>Alphaproteobacteria</taxon>
        <taxon>Hyphomicrobiales</taxon>
        <taxon>Devosiaceae</taxon>
        <taxon>Devosia</taxon>
    </lineage>
</organism>
<gene>
    <name evidence="1" type="ORF">GO014_04975</name>
</gene>
<reference evidence="1 2" key="1">
    <citation type="submission" date="2019-12" db="EMBL/GenBank/DDBJ databases">
        <title>Devosia maris sp. nov., isolated from the deep seawater.</title>
        <authorList>
            <person name="Liu Y."/>
        </authorList>
    </citation>
    <scope>NUCLEOTIDE SEQUENCE [LARGE SCALE GENOMIC DNA]</scope>
    <source>
        <strain evidence="1 2">L53-10-65</strain>
    </source>
</reference>
<dbReference type="EMBL" id="WQRF01000001">
    <property type="protein sequence ID" value="MVS98374.1"/>
    <property type="molecule type" value="Genomic_DNA"/>
</dbReference>
<name>A0A7X3K397_9HYPH</name>
<dbReference type="SUPFAM" id="SSF56784">
    <property type="entry name" value="HAD-like"/>
    <property type="match status" value="1"/>
</dbReference>
<evidence type="ECO:0000313" key="2">
    <source>
        <dbReference type="Proteomes" id="UP000438106"/>
    </source>
</evidence>
<dbReference type="InterPro" id="IPR000150">
    <property type="entry name" value="Cof"/>
</dbReference>
<dbReference type="AlphaFoldDB" id="A0A7X3K397"/>
<protein>
    <submittedName>
        <fullName evidence="1">Cof-type HAD-IIB family hydrolase</fullName>
    </submittedName>
</protein>
<dbReference type="InterPro" id="IPR023214">
    <property type="entry name" value="HAD_sf"/>
</dbReference>
<keyword evidence="1" id="KW-0378">Hydrolase</keyword>
<dbReference type="PANTHER" id="PTHR10000:SF8">
    <property type="entry name" value="HAD SUPERFAMILY HYDROLASE-LIKE, TYPE 3"/>
    <property type="match status" value="1"/>
</dbReference>
<dbReference type="PROSITE" id="PS01228">
    <property type="entry name" value="COF_1"/>
    <property type="match status" value="1"/>
</dbReference>
<dbReference type="RefSeq" id="WP_157289323.1">
    <property type="nucleotide sequence ID" value="NZ_WQRF01000001.1"/>
</dbReference>
<accession>A0A7X3K397</accession>
<keyword evidence="2" id="KW-1185">Reference proteome</keyword>
<sequence>MDVIQPFDSGRPEDGGSTPPFLLATDVDGTLLTRDYRLLPEVRTAIQHVRTNGIMVMLATARGPAALKVVLRDLGEVDYAICFGGALVLQRAGGAWTRASSTVHTVHKSDLVRVWELAKSLSLAVGAYTEAGVYIGSPNPWFENELEHTGEPVFPTEFSKIAEPVFKLLVISEPDRIQYLEELRLGLPPTLEGVYSHANYLEIMAAGVSKGQALEAFCESEGIASTAVATAGDSDNDVSMFLWSGHSASMPDSSPAARAAAKWAVPAGSVVGLASAIEHFASSLWRIPTPPKNWS</sequence>